<feature type="region of interest" description="Disordered" evidence="1">
    <location>
        <begin position="198"/>
        <end position="322"/>
    </location>
</feature>
<dbReference type="OrthoDB" id="436440at2759"/>
<feature type="compositionally biased region" description="Basic and acidic residues" evidence="1">
    <location>
        <begin position="248"/>
        <end position="258"/>
    </location>
</feature>
<keyword evidence="4" id="KW-1185">Reference proteome</keyword>
<dbReference type="EMBL" id="CAMXCT030000526">
    <property type="protein sequence ID" value="CAL4767271.1"/>
    <property type="molecule type" value="Genomic_DNA"/>
</dbReference>
<accession>A0A9P1BUY4</accession>
<sequence length="348" mass="38209">MSGIEMKRRGMSSKVVGPFLEPPHCADISTCVKYRYLLSPLLTKMSLHEDRCLPPVDQLKEEVDSLLKHNKQGLESEFLDVSKKAWTLKKMCGFVKCKAGRREVSTVRNFQRLVLQLDPMLQDTGHEGNGEPNPPEVTEPVAIETPVAPTPASTPAATPIPVLSLAKVLRAFPWRRSVNKFYRACGDNAETQPLVDIGAVSAPSPPEAPAALSPEISSTERRSKYQNGEGKGEDTILLGADVPTGTKNDMKESPKNDDFTGSESEAPKAFVTREDQLSNRPPGRGRGKGRGRGRGAPSKDAGEVSEKKRKIATPQNSGAFWTADMVEEWNKRRAEPAGEYDWGWEEAD</sequence>
<evidence type="ECO:0000256" key="1">
    <source>
        <dbReference type="SAM" id="MobiDB-lite"/>
    </source>
</evidence>
<dbReference type="EMBL" id="CAMXCT020000526">
    <property type="protein sequence ID" value="CAL1133334.1"/>
    <property type="molecule type" value="Genomic_DNA"/>
</dbReference>
<feature type="compositionally biased region" description="Basic residues" evidence="1">
    <location>
        <begin position="283"/>
        <end position="293"/>
    </location>
</feature>
<name>A0A9P1BUY4_9DINO</name>
<proteinExistence type="predicted"/>
<evidence type="ECO:0000313" key="3">
    <source>
        <dbReference type="EMBL" id="CAL1133334.1"/>
    </source>
</evidence>
<dbReference type="AlphaFoldDB" id="A0A9P1BUY4"/>
<organism evidence="2">
    <name type="scientific">Cladocopium goreaui</name>
    <dbReference type="NCBI Taxonomy" id="2562237"/>
    <lineage>
        <taxon>Eukaryota</taxon>
        <taxon>Sar</taxon>
        <taxon>Alveolata</taxon>
        <taxon>Dinophyceae</taxon>
        <taxon>Suessiales</taxon>
        <taxon>Symbiodiniaceae</taxon>
        <taxon>Cladocopium</taxon>
    </lineage>
</organism>
<dbReference type="EMBL" id="CAMXCT010000526">
    <property type="protein sequence ID" value="CAI3979959.1"/>
    <property type="molecule type" value="Genomic_DNA"/>
</dbReference>
<protein>
    <submittedName>
        <fullName evidence="2">Uncharacterized protein</fullName>
    </submittedName>
</protein>
<reference evidence="2" key="1">
    <citation type="submission" date="2022-10" db="EMBL/GenBank/DDBJ databases">
        <authorList>
            <person name="Chen Y."/>
            <person name="Dougan E. K."/>
            <person name="Chan C."/>
            <person name="Rhodes N."/>
            <person name="Thang M."/>
        </authorList>
    </citation>
    <scope>NUCLEOTIDE SEQUENCE</scope>
</reference>
<evidence type="ECO:0000313" key="4">
    <source>
        <dbReference type="Proteomes" id="UP001152797"/>
    </source>
</evidence>
<gene>
    <name evidence="2" type="ORF">C1SCF055_LOCUS7876</name>
</gene>
<dbReference type="Proteomes" id="UP001152797">
    <property type="component" value="Unassembled WGS sequence"/>
</dbReference>
<evidence type="ECO:0000313" key="2">
    <source>
        <dbReference type="EMBL" id="CAI3979959.1"/>
    </source>
</evidence>
<comment type="caution">
    <text evidence="2">The sequence shown here is derived from an EMBL/GenBank/DDBJ whole genome shotgun (WGS) entry which is preliminary data.</text>
</comment>
<reference evidence="3" key="2">
    <citation type="submission" date="2024-04" db="EMBL/GenBank/DDBJ databases">
        <authorList>
            <person name="Chen Y."/>
            <person name="Shah S."/>
            <person name="Dougan E. K."/>
            <person name="Thang M."/>
            <person name="Chan C."/>
        </authorList>
    </citation>
    <scope>NUCLEOTIDE SEQUENCE [LARGE SCALE GENOMIC DNA]</scope>
</reference>